<feature type="domain" description="Hint" evidence="6">
    <location>
        <begin position="669"/>
        <end position="713"/>
    </location>
</feature>
<organism evidence="8 9">
    <name type="scientific">Litomosoides sigmodontis</name>
    <name type="common">Filarial nematode worm</name>
    <dbReference type="NCBI Taxonomy" id="42156"/>
    <lineage>
        <taxon>Eukaryota</taxon>
        <taxon>Metazoa</taxon>
        <taxon>Ecdysozoa</taxon>
        <taxon>Nematoda</taxon>
        <taxon>Chromadorea</taxon>
        <taxon>Rhabditida</taxon>
        <taxon>Spirurina</taxon>
        <taxon>Spiruromorpha</taxon>
        <taxon>Filarioidea</taxon>
        <taxon>Onchocercidae</taxon>
        <taxon>Litomosoides</taxon>
    </lineage>
</organism>
<dbReference type="SMART" id="SM00306">
    <property type="entry name" value="HintN"/>
    <property type="match status" value="1"/>
</dbReference>
<dbReference type="SUPFAM" id="SSF51294">
    <property type="entry name" value="Hedgehog/intein (Hint) domain"/>
    <property type="match status" value="1"/>
</dbReference>
<dbReference type="GO" id="GO:0016539">
    <property type="term" value="P:intein-mediated protein splicing"/>
    <property type="evidence" value="ECO:0007669"/>
    <property type="project" value="InterPro"/>
</dbReference>
<feature type="compositionally biased region" description="Basic and acidic residues" evidence="4">
    <location>
        <begin position="483"/>
        <end position="517"/>
    </location>
</feature>
<dbReference type="OMA" id="ICSIQCQ"/>
<keyword evidence="3 5" id="KW-0732">Signal</keyword>
<dbReference type="AlphaFoldDB" id="A0A3P6ULL2"/>
<dbReference type="Pfam" id="PF01079">
    <property type="entry name" value="Hint"/>
    <property type="match status" value="1"/>
</dbReference>
<dbReference type="PRINTS" id="PR00632">
    <property type="entry name" value="SONICHHOG"/>
</dbReference>
<dbReference type="GO" id="GO:0048731">
    <property type="term" value="P:system development"/>
    <property type="evidence" value="ECO:0007669"/>
    <property type="project" value="UniProtKB-ARBA"/>
</dbReference>
<name>A0A3P6ULL2_LITSI</name>
<dbReference type="EMBL" id="UYRX01000323">
    <property type="protein sequence ID" value="VDK80128.1"/>
    <property type="molecule type" value="Genomic_DNA"/>
</dbReference>
<dbReference type="GO" id="GO:0005576">
    <property type="term" value="C:extracellular region"/>
    <property type="evidence" value="ECO:0007669"/>
    <property type="project" value="UniProtKB-SubCell"/>
</dbReference>
<dbReference type="InterPro" id="IPR006141">
    <property type="entry name" value="Intein_N"/>
</dbReference>
<evidence type="ECO:0000256" key="2">
    <source>
        <dbReference type="ARBA" id="ARBA00022473"/>
    </source>
</evidence>
<feature type="compositionally biased region" description="Basic and acidic residues" evidence="4">
    <location>
        <begin position="427"/>
        <end position="438"/>
    </location>
</feature>
<feature type="compositionally biased region" description="Basic and acidic residues" evidence="4">
    <location>
        <begin position="400"/>
        <end position="413"/>
    </location>
</feature>
<evidence type="ECO:0000256" key="4">
    <source>
        <dbReference type="SAM" id="MobiDB-lite"/>
    </source>
</evidence>
<dbReference type="SMART" id="SM00305">
    <property type="entry name" value="HintC"/>
    <property type="match status" value="1"/>
</dbReference>
<feature type="region of interest" description="Disordered" evidence="4">
    <location>
        <begin position="288"/>
        <end position="539"/>
    </location>
</feature>
<dbReference type="InterPro" id="IPR003586">
    <property type="entry name" value="Hint_dom_C"/>
</dbReference>
<reference evidence="8 9" key="1">
    <citation type="submission" date="2018-08" db="EMBL/GenBank/DDBJ databases">
        <authorList>
            <person name="Laetsch R D."/>
            <person name="Stevens L."/>
            <person name="Kumar S."/>
            <person name="Blaxter L. M."/>
        </authorList>
    </citation>
    <scope>NUCLEOTIDE SEQUENCE [LARGE SCALE GENOMIC DNA]</scope>
</reference>
<dbReference type="InterPro" id="IPR001767">
    <property type="entry name" value="Hedgehog_Hint"/>
</dbReference>
<feature type="compositionally biased region" description="Basic and acidic residues" evidence="4">
    <location>
        <begin position="360"/>
        <end position="379"/>
    </location>
</feature>
<comment type="subcellular location">
    <subcellularLocation>
        <location evidence="1">Secreted</location>
        <location evidence="1">Extracellular space</location>
    </subcellularLocation>
</comment>
<dbReference type="InterPro" id="IPR001657">
    <property type="entry name" value="Hedgehog"/>
</dbReference>
<evidence type="ECO:0000313" key="9">
    <source>
        <dbReference type="Proteomes" id="UP000277928"/>
    </source>
</evidence>
<feature type="compositionally biased region" description="Acidic residues" evidence="4">
    <location>
        <begin position="321"/>
        <end position="330"/>
    </location>
</feature>
<feature type="chain" id="PRO_5018092152" description="Hint domain-containing protein" evidence="5">
    <location>
        <begin position="24"/>
        <end position="765"/>
    </location>
</feature>
<protein>
    <recommendedName>
        <fullName evidence="10">Hint domain-containing protein</fullName>
    </recommendedName>
</protein>
<dbReference type="GO" id="GO:0007267">
    <property type="term" value="P:cell-cell signaling"/>
    <property type="evidence" value="ECO:0007669"/>
    <property type="project" value="InterPro"/>
</dbReference>
<dbReference type="OrthoDB" id="5212at2759"/>
<dbReference type="InterPro" id="IPR036844">
    <property type="entry name" value="Hint_dom_sf"/>
</dbReference>
<feature type="compositionally biased region" description="Low complexity" evidence="4">
    <location>
        <begin position="518"/>
        <end position="529"/>
    </location>
</feature>
<keyword evidence="2" id="KW-0217">Developmental protein</keyword>
<feature type="compositionally biased region" description="Basic and acidic residues" evidence="4">
    <location>
        <begin position="342"/>
        <end position="351"/>
    </location>
</feature>
<dbReference type="PANTHER" id="PTHR46706:SF12">
    <property type="entry name" value="PROTEIN QUA-1-RELATED"/>
    <property type="match status" value="1"/>
</dbReference>
<dbReference type="STRING" id="42156.A0A3P6ULL2"/>
<evidence type="ECO:0000256" key="3">
    <source>
        <dbReference type="ARBA" id="ARBA00022729"/>
    </source>
</evidence>
<dbReference type="InterPro" id="IPR052140">
    <property type="entry name" value="Dev_Signal_Hedgehog-like"/>
</dbReference>
<evidence type="ECO:0000256" key="5">
    <source>
        <dbReference type="SAM" id="SignalP"/>
    </source>
</evidence>
<evidence type="ECO:0000313" key="8">
    <source>
        <dbReference type="EMBL" id="VDK80128.1"/>
    </source>
</evidence>
<evidence type="ECO:0000256" key="1">
    <source>
        <dbReference type="ARBA" id="ARBA00004239"/>
    </source>
</evidence>
<evidence type="ECO:0008006" key="10">
    <source>
        <dbReference type="Google" id="ProtNLM"/>
    </source>
</evidence>
<dbReference type="GO" id="GO:0016540">
    <property type="term" value="P:protein autoprocessing"/>
    <property type="evidence" value="ECO:0007669"/>
    <property type="project" value="InterPro"/>
</dbReference>
<dbReference type="Proteomes" id="UP000277928">
    <property type="component" value="Unassembled WGS sequence"/>
</dbReference>
<gene>
    <name evidence="8" type="ORF">NLS_LOCUS4789</name>
</gene>
<dbReference type="PANTHER" id="PTHR46706">
    <property type="entry name" value="PROTEIN QUA-1-RELATED"/>
    <property type="match status" value="1"/>
</dbReference>
<evidence type="ECO:0000259" key="7">
    <source>
        <dbReference type="SMART" id="SM00306"/>
    </source>
</evidence>
<dbReference type="Gene3D" id="2.170.16.10">
    <property type="entry name" value="Hedgehog/Intein (Hint) domain"/>
    <property type="match status" value="1"/>
</dbReference>
<evidence type="ECO:0000259" key="6">
    <source>
        <dbReference type="SMART" id="SM00305"/>
    </source>
</evidence>
<accession>A0A3P6ULL2</accession>
<feature type="domain" description="Hint" evidence="7">
    <location>
        <begin position="551"/>
        <end position="667"/>
    </location>
</feature>
<dbReference type="PROSITE" id="PS50817">
    <property type="entry name" value="INTEIN_N_TER"/>
    <property type="match status" value="1"/>
</dbReference>
<feature type="compositionally biased region" description="Basic residues" evidence="4">
    <location>
        <begin position="305"/>
        <end position="315"/>
    </location>
</feature>
<dbReference type="InterPro" id="IPR003587">
    <property type="entry name" value="Hint_dom_N"/>
</dbReference>
<feature type="signal peptide" evidence="5">
    <location>
        <begin position="1"/>
        <end position="23"/>
    </location>
</feature>
<keyword evidence="9" id="KW-1185">Reference proteome</keyword>
<sequence>MAMLLRSVLFLLSLSLLIRHASMITYRCDDDEIIAVQNFGNDTIRMHCQKPSLCGFRFLKCHYNHSQSYCGGKTNFVAHLEQSTPISPVIHTCCKLTINEDVQIKEHLGNDCFLYDLPDGTNGTTAEELEEADKEGYALLKNINGRLENFADFSGYRLRYFLLRKKEAAQFVIKGVERNEVGYRVTICSIQCQNKSENVIKVNLHDENHVDVNGKAPIRDDGNLNQIKFVLRNLTDDGQWLIATWAEWSHKRWSEWSTERRIEFDDLNGIKGSGHRYRTHQIDNEINPTHKKGQRKLAGENNIRGSKKKSHRRTYKKEDSSDCGDEEYGSAEEMGTTGVAQEKGKLKELPEKLISNGSKGEAKPEEQKLSSLGKGEKLKPKLQPHKITETGNEMNGSVKATEKGGESKLKSEVTTEATVSPSASTTKADRGRGSDESAKVTASAKKKDEKAKKGATKKPKLPKEKPKVAAADQTTTHKKGKSKQTEKVHNLKQKTSDKSGKKEQEETESDKLSDKLKSTSTKSPKSTKNSTRRNQIGHDQLAVNRQIAPPMNCFSGNTKVYTPTGEKAMKEVSVGDFVLVPISKSQLRYERVEMFYHREPNTQAKFVVLETESGRKLILTELHLLPLGDCKQMHESMSDTTDIVDEWLRKSKFAHKARTGDCVFTVTSNHELQVDRIIKVGRQYLKGIYAPMTVEGSIVADGILASCFSQVESHFTQKLVYDFVVFLYRTFGRLIQQLDEPIQHLPTFIDSIYHLGRFAVPFVKY</sequence>
<dbReference type="CDD" id="cd00081">
    <property type="entry name" value="Hint"/>
    <property type="match status" value="1"/>
</dbReference>
<proteinExistence type="predicted"/>
<feature type="compositionally biased region" description="Polar residues" evidence="4">
    <location>
        <begin position="414"/>
        <end position="426"/>
    </location>
</feature>